<feature type="domain" description="Integrase catalytic" evidence="2">
    <location>
        <begin position="198"/>
        <end position="362"/>
    </location>
</feature>
<dbReference type="Pfam" id="PF13683">
    <property type="entry name" value="rve_3"/>
    <property type="match status" value="1"/>
</dbReference>
<dbReference type="InterPro" id="IPR002514">
    <property type="entry name" value="Transposase_8"/>
</dbReference>
<dbReference type="RefSeq" id="WP_380084288.1">
    <property type="nucleotide sequence ID" value="NZ_JBHSCR010000003.1"/>
</dbReference>
<dbReference type="SUPFAM" id="SSF53098">
    <property type="entry name" value="Ribonuclease H-like"/>
    <property type="match status" value="1"/>
</dbReference>
<keyword evidence="1" id="KW-0175">Coiled coil</keyword>
<dbReference type="SUPFAM" id="SSF46689">
    <property type="entry name" value="Homeodomain-like"/>
    <property type="match status" value="1"/>
</dbReference>
<dbReference type="Proteomes" id="UP001595776">
    <property type="component" value="Unassembled WGS sequence"/>
</dbReference>
<feature type="coiled-coil region" evidence="1">
    <location>
        <begin position="49"/>
        <end position="76"/>
    </location>
</feature>
<dbReference type="InterPro" id="IPR012337">
    <property type="entry name" value="RNaseH-like_sf"/>
</dbReference>
<gene>
    <name evidence="3" type="ORF">ACFO5Q_04845</name>
</gene>
<dbReference type="EMBL" id="JBHSCR010000003">
    <property type="protein sequence ID" value="MFC4347164.1"/>
    <property type="molecule type" value="Genomic_DNA"/>
</dbReference>
<accession>A0ABV8U971</accession>
<organism evidence="3 4">
    <name type="scientific">Kordiimonas lipolytica</name>
    <dbReference type="NCBI Taxonomy" id="1662421"/>
    <lineage>
        <taxon>Bacteria</taxon>
        <taxon>Pseudomonadati</taxon>
        <taxon>Pseudomonadota</taxon>
        <taxon>Alphaproteobacteria</taxon>
        <taxon>Kordiimonadales</taxon>
        <taxon>Kordiimonadaceae</taxon>
        <taxon>Kordiimonas</taxon>
    </lineage>
</organism>
<keyword evidence="4" id="KW-1185">Reference proteome</keyword>
<dbReference type="PANTHER" id="PTHR47515:SF2">
    <property type="entry name" value="INTEGRASE CORE DOMAIN PROTEIN"/>
    <property type="match status" value="1"/>
</dbReference>
<evidence type="ECO:0000313" key="4">
    <source>
        <dbReference type="Proteomes" id="UP001595776"/>
    </source>
</evidence>
<dbReference type="InterPro" id="IPR001584">
    <property type="entry name" value="Integrase_cat-core"/>
</dbReference>
<evidence type="ECO:0000256" key="1">
    <source>
        <dbReference type="SAM" id="Coils"/>
    </source>
</evidence>
<dbReference type="InterPro" id="IPR009057">
    <property type="entry name" value="Homeodomain-like_sf"/>
</dbReference>
<proteinExistence type="predicted"/>
<evidence type="ECO:0000259" key="2">
    <source>
        <dbReference type="PROSITE" id="PS50994"/>
    </source>
</evidence>
<name>A0ABV8U971_9PROT</name>
<protein>
    <submittedName>
        <fullName evidence="3">IS3 family transposase</fullName>
    </submittedName>
</protein>
<dbReference type="PROSITE" id="PS50994">
    <property type="entry name" value="INTEGRASE"/>
    <property type="match status" value="1"/>
</dbReference>
<dbReference type="Gene3D" id="3.30.420.10">
    <property type="entry name" value="Ribonuclease H-like superfamily/Ribonuclease H"/>
    <property type="match status" value="1"/>
</dbReference>
<dbReference type="PANTHER" id="PTHR47515">
    <property type="entry name" value="LOW CALCIUM RESPONSE LOCUS PROTEIN T"/>
    <property type="match status" value="1"/>
</dbReference>
<reference evidence="4" key="1">
    <citation type="journal article" date="2019" name="Int. J. Syst. Evol. Microbiol.">
        <title>The Global Catalogue of Microorganisms (GCM) 10K type strain sequencing project: providing services to taxonomists for standard genome sequencing and annotation.</title>
        <authorList>
            <consortium name="The Broad Institute Genomics Platform"/>
            <consortium name="The Broad Institute Genome Sequencing Center for Infectious Disease"/>
            <person name="Wu L."/>
            <person name="Ma J."/>
        </authorList>
    </citation>
    <scope>NUCLEOTIDE SEQUENCE [LARGE SCALE GENOMIC DNA]</scope>
    <source>
        <strain evidence="4">CGMCC 1.15304</strain>
    </source>
</reference>
<dbReference type="NCBIfam" id="NF033516">
    <property type="entry name" value="transpos_IS3"/>
    <property type="match status" value="1"/>
</dbReference>
<dbReference type="Pfam" id="PF01527">
    <property type="entry name" value="HTH_Tnp_1"/>
    <property type="match status" value="1"/>
</dbReference>
<evidence type="ECO:0000313" key="3">
    <source>
        <dbReference type="EMBL" id="MFC4347164.1"/>
    </source>
</evidence>
<dbReference type="InterPro" id="IPR036397">
    <property type="entry name" value="RNaseH_sf"/>
</dbReference>
<sequence>MKTSRYSDSQIINILKQAAAGTPVPELCREHGMSSACFYRWRAKYGGMDASLMSRMKELEAENARLKKMYADVQLQNDVIKEANGKKVVKPSRRREMARVAVCKGRLSIRAACSAFSISETCYRYKPKLSDENAEIADWLVGITGRQRNWGFKLCFLYLRNVKGYGWNHKRVYRIYRELELNLRIKPRKRLYREKPEPLSVPEAINDVWSMDFMHDQLLDGRSFRAFNVIDDYNREALGIEIDFSLPAARVIRALDHIIEWRGAPLAIRCDNGPEYVGHQLAEWASKRGIALQFIQPGKPQQNAYVERFNRTVRHDWLNQYIFETIAEVQAAATDWLWTYNNERPNMALGGITPKQKLAMGMPMAA</sequence>
<dbReference type="InterPro" id="IPR048020">
    <property type="entry name" value="Transpos_IS3"/>
</dbReference>
<comment type="caution">
    <text evidence="3">The sequence shown here is derived from an EMBL/GenBank/DDBJ whole genome shotgun (WGS) entry which is preliminary data.</text>
</comment>